<protein>
    <recommendedName>
        <fullName evidence="2 3">Single-stranded DNA-binding protein</fullName>
        <shortName evidence="2">SSB</shortName>
    </recommendedName>
</protein>
<dbReference type="GO" id="GO:0003697">
    <property type="term" value="F:single-stranded DNA binding"/>
    <property type="evidence" value="ECO:0007669"/>
    <property type="project" value="UniProtKB-UniRule"/>
</dbReference>
<dbReference type="PANTHER" id="PTHR10302:SF0">
    <property type="entry name" value="SINGLE-STRANDED DNA-BINDING PROTEIN, MITOCHONDRIAL"/>
    <property type="match status" value="1"/>
</dbReference>
<dbReference type="Proteomes" id="UP000479639">
    <property type="component" value="Unassembled WGS sequence"/>
</dbReference>
<dbReference type="InterPro" id="IPR011344">
    <property type="entry name" value="ssDNA-bd"/>
</dbReference>
<accession>A0A7C8BSI3</accession>
<evidence type="ECO:0000313" key="4">
    <source>
        <dbReference type="EMBL" id="KAB1651594.1"/>
    </source>
</evidence>
<name>A0A7C8BSI3_9ACTN</name>
<evidence type="ECO:0000256" key="3">
    <source>
        <dbReference type="PIRNR" id="PIRNR002070"/>
    </source>
</evidence>
<dbReference type="NCBIfam" id="TIGR00621">
    <property type="entry name" value="ssb"/>
    <property type="match status" value="1"/>
</dbReference>
<dbReference type="PANTHER" id="PTHR10302">
    <property type="entry name" value="SINGLE-STRANDED DNA-BINDING PROTEIN"/>
    <property type="match status" value="1"/>
</dbReference>
<proteinExistence type="inferred from homology"/>
<dbReference type="PIRSF" id="PIRSF002070">
    <property type="entry name" value="SSB"/>
    <property type="match status" value="1"/>
</dbReference>
<organism evidence="4 5">
    <name type="scientific">Adlercreutzia muris</name>
    <dbReference type="NCBI Taxonomy" id="1796610"/>
    <lineage>
        <taxon>Bacteria</taxon>
        <taxon>Bacillati</taxon>
        <taxon>Actinomycetota</taxon>
        <taxon>Coriobacteriia</taxon>
        <taxon>Eggerthellales</taxon>
        <taxon>Eggerthellaceae</taxon>
        <taxon>Adlercreutzia</taxon>
    </lineage>
</organism>
<dbReference type="CDD" id="cd04496">
    <property type="entry name" value="SSB_OBF"/>
    <property type="match status" value="1"/>
</dbReference>
<dbReference type="Pfam" id="PF00436">
    <property type="entry name" value="SSB"/>
    <property type="match status" value="1"/>
</dbReference>
<comment type="subunit">
    <text evidence="2">Homotetramer.</text>
</comment>
<reference evidence="4 5" key="1">
    <citation type="submission" date="2019-09" db="EMBL/GenBank/DDBJ databases">
        <title>Whole genome shotgun sequencing (WGS) of Ellagibacter isourolithinifaciens DSM 104140(T) and Adlercreutzia muris DSM 29508(T).</title>
        <authorList>
            <person name="Stoll D.A."/>
            <person name="Danylec N."/>
            <person name="Huch M."/>
        </authorList>
    </citation>
    <scope>NUCLEOTIDE SEQUENCE [LARGE SCALE GENOMIC DNA]</scope>
    <source>
        <strain evidence="4 5">DSM 29508</strain>
    </source>
</reference>
<dbReference type="SUPFAM" id="SSF50249">
    <property type="entry name" value="Nucleic acid-binding proteins"/>
    <property type="match status" value="1"/>
</dbReference>
<dbReference type="HAMAP" id="MF_00984">
    <property type="entry name" value="SSB"/>
    <property type="match status" value="1"/>
</dbReference>
<comment type="caution">
    <text evidence="4">The sequence shown here is derived from an EMBL/GenBank/DDBJ whole genome shotgun (WGS) entry which is preliminary data.</text>
</comment>
<dbReference type="Gene3D" id="2.40.50.140">
    <property type="entry name" value="Nucleic acid-binding proteins"/>
    <property type="match status" value="1"/>
</dbReference>
<dbReference type="RefSeq" id="WP_151429557.1">
    <property type="nucleotide sequence ID" value="NZ_JANJZI010000004.1"/>
</dbReference>
<dbReference type="InterPro" id="IPR012340">
    <property type="entry name" value="NA-bd_OB-fold"/>
</dbReference>
<gene>
    <name evidence="4" type="ORF">F8D48_00785</name>
</gene>
<dbReference type="InterPro" id="IPR000424">
    <property type="entry name" value="Primosome_PriB/ssb"/>
</dbReference>
<keyword evidence="1 2" id="KW-0238">DNA-binding</keyword>
<evidence type="ECO:0000313" key="5">
    <source>
        <dbReference type="Proteomes" id="UP000479639"/>
    </source>
</evidence>
<evidence type="ECO:0000256" key="1">
    <source>
        <dbReference type="ARBA" id="ARBA00023125"/>
    </source>
</evidence>
<dbReference type="PROSITE" id="PS50935">
    <property type="entry name" value="SSB"/>
    <property type="match status" value="1"/>
</dbReference>
<dbReference type="GO" id="GO:0006260">
    <property type="term" value="P:DNA replication"/>
    <property type="evidence" value="ECO:0007669"/>
    <property type="project" value="InterPro"/>
</dbReference>
<sequence>MSLNTCTISGNLGKAAELRYTNSQLAVVSFSVAVNERRKQADGSYQDEVNWLDCTMFGKRAEALQPYLAKGTKLSLNGHLHKSTYERDGKQYSRVEIIVDEVELMNARREAQAPEAMPPQAVEAASVYDSDIPF</sequence>
<dbReference type="EMBL" id="WAJS01000001">
    <property type="protein sequence ID" value="KAB1651594.1"/>
    <property type="molecule type" value="Genomic_DNA"/>
</dbReference>
<dbReference type="GO" id="GO:0009295">
    <property type="term" value="C:nucleoid"/>
    <property type="evidence" value="ECO:0007669"/>
    <property type="project" value="TreeGrafter"/>
</dbReference>
<comment type="caution">
    <text evidence="2">Lacks conserved residue(s) required for the propagation of feature annotation.</text>
</comment>
<dbReference type="AlphaFoldDB" id="A0A7C8BSI3"/>
<keyword evidence="5" id="KW-1185">Reference proteome</keyword>
<evidence type="ECO:0000256" key="2">
    <source>
        <dbReference type="HAMAP-Rule" id="MF_00984"/>
    </source>
</evidence>